<dbReference type="InterPro" id="IPR003173">
    <property type="entry name" value="PC4_C"/>
</dbReference>
<dbReference type="Pfam" id="PF02229">
    <property type="entry name" value="PC4"/>
    <property type="match status" value="1"/>
</dbReference>
<gene>
    <name evidence="3" type="ORF">HNY73_006454</name>
</gene>
<evidence type="ECO:0000313" key="4">
    <source>
        <dbReference type="Proteomes" id="UP000807504"/>
    </source>
</evidence>
<dbReference type="GO" id="GO:0003677">
    <property type="term" value="F:DNA binding"/>
    <property type="evidence" value="ECO:0007669"/>
    <property type="project" value="InterPro"/>
</dbReference>
<evidence type="ECO:0000259" key="2">
    <source>
        <dbReference type="Pfam" id="PF02229"/>
    </source>
</evidence>
<feature type="compositionally biased region" description="Basic and acidic residues" evidence="1">
    <location>
        <begin position="12"/>
        <end position="25"/>
    </location>
</feature>
<organism evidence="3 4">
    <name type="scientific">Argiope bruennichi</name>
    <name type="common">Wasp spider</name>
    <name type="synonym">Aranea bruennichi</name>
    <dbReference type="NCBI Taxonomy" id="94029"/>
    <lineage>
        <taxon>Eukaryota</taxon>
        <taxon>Metazoa</taxon>
        <taxon>Ecdysozoa</taxon>
        <taxon>Arthropoda</taxon>
        <taxon>Chelicerata</taxon>
        <taxon>Arachnida</taxon>
        <taxon>Araneae</taxon>
        <taxon>Araneomorphae</taxon>
        <taxon>Entelegynae</taxon>
        <taxon>Araneoidea</taxon>
        <taxon>Araneidae</taxon>
        <taxon>Argiope</taxon>
    </lineage>
</organism>
<dbReference type="InterPro" id="IPR009044">
    <property type="entry name" value="ssDNA-bd_transcriptional_reg"/>
</dbReference>
<feature type="domain" description="Transcriptional coactivator p15 (PC4) C-terminal" evidence="2">
    <location>
        <begin position="51"/>
        <end position="92"/>
    </location>
</feature>
<reference evidence="3" key="1">
    <citation type="journal article" date="2020" name="bioRxiv">
        <title>Chromosome-level reference genome of the European wasp spider Argiope bruennichi: a resource for studies on range expansion and evolutionary adaptation.</title>
        <authorList>
            <person name="Sheffer M.M."/>
            <person name="Hoppe A."/>
            <person name="Krehenwinkel H."/>
            <person name="Uhl G."/>
            <person name="Kuss A.W."/>
            <person name="Jensen L."/>
            <person name="Jensen C."/>
            <person name="Gillespie R.G."/>
            <person name="Hoff K.J."/>
            <person name="Prost S."/>
        </authorList>
    </citation>
    <scope>NUCLEOTIDE SEQUENCE</scope>
</reference>
<dbReference type="GO" id="GO:0009263">
    <property type="term" value="P:deoxyribonucleotide biosynthetic process"/>
    <property type="evidence" value="ECO:0007669"/>
    <property type="project" value="InterPro"/>
</dbReference>
<dbReference type="Proteomes" id="UP000807504">
    <property type="component" value="Unassembled WGS sequence"/>
</dbReference>
<dbReference type="Gene3D" id="2.30.31.10">
    <property type="entry name" value="Transcriptional Coactivator Pc4, Chain A"/>
    <property type="match status" value="1"/>
</dbReference>
<keyword evidence="4" id="KW-1185">Reference proteome</keyword>
<feature type="region of interest" description="Disordered" evidence="1">
    <location>
        <begin position="277"/>
        <end position="296"/>
    </location>
</feature>
<dbReference type="GO" id="GO:0005829">
    <property type="term" value="C:cytosol"/>
    <property type="evidence" value="ECO:0007669"/>
    <property type="project" value="TreeGrafter"/>
</dbReference>
<dbReference type="PANTHER" id="PTHR23409">
    <property type="entry name" value="RIBONUCLEOSIDE-DIPHOSPHATE REDUCTASE SMALL CHAIN"/>
    <property type="match status" value="1"/>
</dbReference>
<feature type="compositionally biased region" description="Low complexity" evidence="1">
    <location>
        <begin position="285"/>
        <end position="296"/>
    </location>
</feature>
<feature type="region of interest" description="Disordered" evidence="1">
    <location>
        <begin position="1"/>
        <end position="25"/>
    </location>
</feature>
<accession>A0A8T0FSD1</accession>
<dbReference type="InterPro" id="IPR000358">
    <property type="entry name" value="RNR_small_fam"/>
</dbReference>
<evidence type="ECO:0000256" key="1">
    <source>
        <dbReference type="SAM" id="MobiDB-lite"/>
    </source>
</evidence>
<name>A0A8T0FSD1_ARGBR</name>
<dbReference type="PANTHER" id="PTHR23409:SF21">
    <property type="entry name" value="CAPSID PROTEIN"/>
    <property type="match status" value="1"/>
</dbReference>
<dbReference type="AlphaFoldDB" id="A0A8T0FSD1"/>
<protein>
    <recommendedName>
        <fullName evidence="2">Transcriptional coactivator p15 (PC4) C-terminal domain-containing protein</fullName>
    </recommendedName>
</protein>
<dbReference type="EMBL" id="JABXBU010000011">
    <property type="protein sequence ID" value="KAF8791613.1"/>
    <property type="molecule type" value="Genomic_DNA"/>
</dbReference>
<dbReference type="SUPFAM" id="SSF54447">
    <property type="entry name" value="ssDNA-binding transcriptional regulator domain"/>
    <property type="match status" value="1"/>
</dbReference>
<dbReference type="GO" id="GO:0006355">
    <property type="term" value="P:regulation of DNA-templated transcription"/>
    <property type="evidence" value="ECO:0007669"/>
    <property type="project" value="InterPro"/>
</dbReference>
<reference evidence="3" key="2">
    <citation type="submission" date="2020-06" db="EMBL/GenBank/DDBJ databases">
        <authorList>
            <person name="Sheffer M."/>
        </authorList>
    </citation>
    <scope>NUCLEOTIDE SEQUENCE</scope>
</reference>
<evidence type="ECO:0000313" key="3">
    <source>
        <dbReference type="EMBL" id="KAF8791613.1"/>
    </source>
</evidence>
<proteinExistence type="predicted"/>
<sequence>MSFVNAHISSKRKNEQREQVVKKRCNNDRTEQEISLSKLPKNMVHLDDGLSVVVNSFLKETRVHIRVYVTDDNGFLRPTKEGVSLKPEEWSSVLFTLRTFSALLDPDAVAVVKKDVCIFNHSANSQMCISLQRLFQRNDNSFHLVPERVIIRGVQIEHLLDSQNRIFNCVKSSLIEYTLRERVIFEIQKYPYDEKLDDWDADTPQGYDELSRLLDLSPTQTAVENGQWVEFHPLSNVFDGGPVEFHISGSGEEYLDLSQTQLYVKAKILKADGSPILKETKTDSDSSTSRESTSTKTNIGPVNLFLHSIFSQVDVSLNDRLVSNSSNTYPYRSYIETLLNHGYDSKTSQLTSEMFYSDNHDRLKKRSKFFESSATVDMIGGLHSDLFHQERLLLNLVDVKIKLIRSKPEFCLQGDEGYKVVLEKINLLVRKVRVSPGVILGHVKALEKETAKYPINRVLCKVYSIPQGSMSMVQDNIFVGQMPKRIIIGCVENDAFHGTFQKSPFEFKHFDMNFIGIYVDGPASPT</sequence>
<comment type="caution">
    <text evidence="3">The sequence shown here is derived from an EMBL/GenBank/DDBJ whole genome shotgun (WGS) entry which is preliminary data.</text>
</comment>
<dbReference type="GO" id="GO:0004748">
    <property type="term" value="F:ribonucleoside-diphosphate reductase activity, thioredoxin disulfide as acceptor"/>
    <property type="evidence" value="ECO:0007669"/>
    <property type="project" value="TreeGrafter"/>
</dbReference>